<dbReference type="OrthoDB" id="7365442at2"/>
<dbReference type="PANTHER" id="PTHR42695">
    <property type="entry name" value="GLUTAMINE AMIDOTRANSFERASE YLR126C-RELATED"/>
    <property type="match status" value="1"/>
</dbReference>
<dbReference type="Pfam" id="PF00117">
    <property type="entry name" value="GATase"/>
    <property type="match status" value="1"/>
</dbReference>
<protein>
    <submittedName>
        <fullName evidence="2">GMP synthase-like glutamine amidotransferase</fullName>
    </submittedName>
</protein>
<dbReference type="InterPro" id="IPR029062">
    <property type="entry name" value="Class_I_gatase-like"/>
</dbReference>
<dbReference type="Gene3D" id="3.40.50.880">
    <property type="match status" value="1"/>
</dbReference>
<gene>
    <name evidence="2" type="ORF">A8950_1633</name>
</gene>
<dbReference type="CDD" id="cd01741">
    <property type="entry name" value="GATase1_1"/>
    <property type="match status" value="1"/>
</dbReference>
<accession>A0A4R6WZS3</accession>
<keyword evidence="2" id="KW-0315">Glutamine amidotransferase</keyword>
<proteinExistence type="predicted"/>
<dbReference type="InterPro" id="IPR017926">
    <property type="entry name" value="GATASE"/>
</dbReference>
<keyword evidence="3" id="KW-1185">Reference proteome</keyword>
<dbReference type="GO" id="GO:0016740">
    <property type="term" value="F:transferase activity"/>
    <property type="evidence" value="ECO:0007669"/>
    <property type="project" value="UniProtKB-KW"/>
</dbReference>
<name>A0A4R6WZS3_9PROT</name>
<evidence type="ECO:0000313" key="2">
    <source>
        <dbReference type="EMBL" id="TDQ83347.1"/>
    </source>
</evidence>
<evidence type="ECO:0000313" key="3">
    <source>
        <dbReference type="Proteomes" id="UP000295783"/>
    </source>
</evidence>
<keyword evidence="2" id="KW-0808">Transferase</keyword>
<dbReference type="GO" id="GO:0005829">
    <property type="term" value="C:cytosol"/>
    <property type="evidence" value="ECO:0007669"/>
    <property type="project" value="TreeGrafter"/>
</dbReference>
<dbReference type="AlphaFoldDB" id="A0A4R6WZS3"/>
<dbReference type="InterPro" id="IPR044992">
    <property type="entry name" value="ChyE-like"/>
</dbReference>
<dbReference type="PANTHER" id="PTHR42695:SF5">
    <property type="entry name" value="GLUTAMINE AMIDOTRANSFERASE YLR126C-RELATED"/>
    <property type="match status" value="1"/>
</dbReference>
<dbReference type="RefSeq" id="WP_133613108.1">
    <property type="nucleotide sequence ID" value="NZ_SNYW01000007.1"/>
</dbReference>
<sequence>MKILVIQNDPTSPVSFLGDHLQAGGAHLSNVLPHHGGDLPASTAGYDGAIILGGAQHANDDTDFPNLPRVCDFIRAFHEEGKPLLGLCLGGQLMARAFGGSVRVHDIFEYGYLPLDLTAEGQADPLFADLAPRHHIMQWHEDTFSLPEGAVRLMTGATTENQAFRYGDTSYGFQCHFEVSTQQAQHWIENFNHVIHKKLGIDEGNKAIDRARGELARHGNAAMDFCRTIGSRWADLVRRKSRIAGAA</sequence>
<dbReference type="SUPFAM" id="SSF52317">
    <property type="entry name" value="Class I glutamine amidotransferase-like"/>
    <property type="match status" value="1"/>
</dbReference>
<organism evidence="2 3">
    <name type="scientific">Dongia mobilis</name>
    <dbReference type="NCBI Taxonomy" id="578943"/>
    <lineage>
        <taxon>Bacteria</taxon>
        <taxon>Pseudomonadati</taxon>
        <taxon>Pseudomonadota</taxon>
        <taxon>Alphaproteobacteria</taxon>
        <taxon>Rhodospirillales</taxon>
        <taxon>Dongiaceae</taxon>
        <taxon>Dongia</taxon>
    </lineage>
</organism>
<dbReference type="PROSITE" id="PS51273">
    <property type="entry name" value="GATASE_TYPE_1"/>
    <property type="match status" value="1"/>
</dbReference>
<evidence type="ECO:0000259" key="1">
    <source>
        <dbReference type="Pfam" id="PF00117"/>
    </source>
</evidence>
<dbReference type="EMBL" id="SNYW01000007">
    <property type="protein sequence ID" value="TDQ83347.1"/>
    <property type="molecule type" value="Genomic_DNA"/>
</dbReference>
<feature type="domain" description="Glutamine amidotransferase" evidence="1">
    <location>
        <begin position="43"/>
        <end position="191"/>
    </location>
</feature>
<comment type="caution">
    <text evidence="2">The sequence shown here is derived from an EMBL/GenBank/DDBJ whole genome shotgun (WGS) entry which is preliminary data.</text>
</comment>
<reference evidence="2 3" key="1">
    <citation type="submission" date="2019-03" db="EMBL/GenBank/DDBJ databases">
        <title>Genomic Encyclopedia of Type Strains, Phase III (KMG-III): the genomes of soil and plant-associated and newly described type strains.</title>
        <authorList>
            <person name="Whitman W."/>
        </authorList>
    </citation>
    <scope>NUCLEOTIDE SEQUENCE [LARGE SCALE GENOMIC DNA]</scope>
    <source>
        <strain evidence="2 3">CGMCC 1.7660</strain>
    </source>
</reference>
<dbReference type="Proteomes" id="UP000295783">
    <property type="component" value="Unassembled WGS sequence"/>
</dbReference>